<dbReference type="InterPro" id="IPR053225">
    <property type="entry name" value="Acyl-CoA_N-acyltransferase"/>
</dbReference>
<dbReference type="PANTHER" id="PTHR20958:SF6">
    <property type="entry name" value="GLYCINE N-ACYLTRANSFERASE-LIKE PROTEIN"/>
    <property type="match status" value="1"/>
</dbReference>
<reference evidence="2" key="1">
    <citation type="journal article" date="2014" name="PLoS Genet.">
        <title>Signature Gene Expression Reveals Novel Clues to the Molecular Mechanisms of Dimorphic Transition in Penicillium marneffei.</title>
        <authorList>
            <person name="Yang E."/>
            <person name="Wang G."/>
            <person name="Cai J."/>
            <person name="Woo P.C."/>
            <person name="Lau S.K."/>
            <person name="Yuen K.-Y."/>
            <person name="Chow W.-N."/>
            <person name="Lin X."/>
        </authorList>
    </citation>
    <scope>NUCLEOTIDE SEQUENCE [LARGE SCALE GENOMIC DNA]</scope>
    <source>
        <strain evidence="2">PM1</strain>
    </source>
</reference>
<comment type="caution">
    <text evidence="2">The sequence shown here is derived from an EMBL/GenBank/DDBJ whole genome shotgun (WGS) entry which is preliminary data.</text>
</comment>
<dbReference type="AlphaFoldDB" id="A0A093XXB7"/>
<name>A0A093XXB7_TALMA</name>
<proteinExistence type="predicted"/>
<dbReference type="HOGENOM" id="CLU_030809_0_0_1"/>
<feature type="domain" description="N-acetyltransferase" evidence="1">
    <location>
        <begin position="224"/>
        <end position="385"/>
    </location>
</feature>
<protein>
    <recommendedName>
        <fullName evidence="1">N-acetyltransferase domain-containing protein</fullName>
    </recommendedName>
</protein>
<dbReference type="InterPro" id="IPR000182">
    <property type="entry name" value="GNAT_dom"/>
</dbReference>
<dbReference type="SUPFAM" id="SSF55729">
    <property type="entry name" value="Acyl-CoA N-acyltransferases (Nat)"/>
    <property type="match status" value="1"/>
</dbReference>
<dbReference type="Gene3D" id="3.40.630.30">
    <property type="match status" value="1"/>
</dbReference>
<gene>
    <name evidence="2" type="ORF">GQ26_0081180</name>
</gene>
<dbReference type="GO" id="GO:0016747">
    <property type="term" value="F:acyltransferase activity, transferring groups other than amino-acyl groups"/>
    <property type="evidence" value="ECO:0007669"/>
    <property type="project" value="InterPro"/>
</dbReference>
<dbReference type="PANTHER" id="PTHR20958">
    <property type="entry name" value="GLYCINE N-ACYLTRANSFERASE-LIKE PROTEIN"/>
    <property type="match status" value="1"/>
</dbReference>
<evidence type="ECO:0000313" key="2">
    <source>
        <dbReference type="EMBL" id="KFX49913.1"/>
    </source>
</evidence>
<dbReference type="InterPro" id="IPR016181">
    <property type="entry name" value="Acyl_CoA_acyltransferase"/>
</dbReference>
<accession>A0A093XXB7</accession>
<sequence length="385" mass="43362">MADQTKGNSDFIVFNHHNVTEKLIPALESHLPSSLPLLRRIQYDTAHPQQTAYYAASANIITQSSNDPKNEEPWIAAYINLFFGQETQIWVYSSLEAEVSPVEHTIDGDDGEEISDFSNISPERQDIAREQIWNLLKFIRRELMPEYISHLSTGEKQQPSTAVLEQGLQKTKVIRQHYPPAILLGSVHTGLLKLLTTNDSYVDAQFRPGLNVYRYDKLPYVKYIFAPAIFQTENEENSNPLPEGYYYGSEGLRAEHVDLVKSRTHIPRERETLLAMPSVVVYHHTGNTTSQDPVAWGFLALDGSLATLHVEPEHRGKGIAATLSREVMRRGMGGGVYGSSSKKELGYAHADVARDNVASRRVMEKVGRGKGWRWSVTWSVVEVVD</sequence>
<dbReference type="EMBL" id="JPOX01000008">
    <property type="protein sequence ID" value="KFX49913.1"/>
    <property type="molecule type" value="Genomic_DNA"/>
</dbReference>
<dbReference type="PROSITE" id="PS51186">
    <property type="entry name" value="GNAT"/>
    <property type="match status" value="1"/>
</dbReference>
<evidence type="ECO:0000259" key="1">
    <source>
        <dbReference type="PROSITE" id="PS51186"/>
    </source>
</evidence>
<organism evidence="2">
    <name type="scientific">Talaromyces marneffei PM1</name>
    <dbReference type="NCBI Taxonomy" id="1077442"/>
    <lineage>
        <taxon>Eukaryota</taxon>
        <taxon>Fungi</taxon>
        <taxon>Dikarya</taxon>
        <taxon>Ascomycota</taxon>
        <taxon>Pezizomycotina</taxon>
        <taxon>Eurotiomycetes</taxon>
        <taxon>Eurotiomycetidae</taxon>
        <taxon>Eurotiales</taxon>
        <taxon>Trichocomaceae</taxon>
        <taxon>Talaromyces</taxon>
        <taxon>Talaromyces sect. Talaromyces</taxon>
    </lineage>
</organism>
<dbReference type="eggNOG" id="ENOG502SDQB">
    <property type="taxonomic scope" value="Eukaryota"/>
</dbReference>